<gene>
    <name evidence="2" type="primary">LOC101845557</name>
</gene>
<dbReference type="PANTHER" id="PTHR45749:SF21">
    <property type="entry name" value="DUF4371 DOMAIN-CONTAINING PROTEIN"/>
    <property type="match status" value="1"/>
</dbReference>
<keyword evidence="1" id="KW-1185">Reference proteome</keyword>
<name>A0ABM0JTY3_APLCA</name>
<accession>A0ABM0JTY3</accession>
<proteinExistence type="predicted"/>
<dbReference type="PANTHER" id="PTHR45749">
    <property type="match status" value="1"/>
</dbReference>
<evidence type="ECO:0000313" key="2">
    <source>
        <dbReference type="RefSeq" id="XP_005101416.1"/>
    </source>
</evidence>
<organism evidence="1 2">
    <name type="scientific">Aplysia californica</name>
    <name type="common">California sea hare</name>
    <dbReference type="NCBI Taxonomy" id="6500"/>
    <lineage>
        <taxon>Eukaryota</taxon>
        <taxon>Metazoa</taxon>
        <taxon>Spiralia</taxon>
        <taxon>Lophotrochozoa</taxon>
        <taxon>Mollusca</taxon>
        <taxon>Gastropoda</taxon>
        <taxon>Heterobranchia</taxon>
        <taxon>Euthyneura</taxon>
        <taxon>Tectipleura</taxon>
        <taxon>Aplysiida</taxon>
        <taxon>Aplysioidea</taxon>
        <taxon>Aplysiidae</taxon>
        <taxon>Aplysia</taxon>
    </lineage>
</organism>
<dbReference type="RefSeq" id="XP_005101416.1">
    <property type="nucleotide sequence ID" value="XM_005101359.1"/>
</dbReference>
<sequence>MFAVKIDTTQDIATQDQCSIFVRYVDKTGSIQERLVSIVKCEETTGEPFVHIVSEVMQGLNLDPLQCTWNATDSAANIQAHYRGFSTLLSDKAPMQIHVWCHAPVLNPVVSEATSAVANSASLFTLVNEIAVFFLESYQRMNIWSRHSTTMKRLGTTGETRWWSKDDALRKVFDSFNNPLEALFVEVITSLNAILIADNTQAVVVEAKVRGYIDALLKFETVLTAQVVSANIFTHYSPF</sequence>
<dbReference type="Proteomes" id="UP000694888">
    <property type="component" value="Unplaced"/>
</dbReference>
<dbReference type="InterPro" id="IPR012337">
    <property type="entry name" value="RNaseH-like_sf"/>
</dbReference>
<evidence type="ECO:0000313" key="1">
    <source>
        <dbReference type="Proteomes" id="UP000694888"/>
    </source>
</evidence>
<reference evidence="2" key="1">
    <citation type="submission" date="2025-08" db="UniProtKB">
        <authorList>
            <consortium name="RefSeq"/>
        </authorList>
    </citation>
    <scope>IDENTIFICATION</scope>
</reference>
<dbReference type="SUPFAM" id="SSF53098">
    <property type="entry name" value="Ribonuclease H-like"/>
    <property type="match status" value="1"/>
</dbReference>
<protein>
    <submittedName>
        <fullName evidence="2">Uncharacterized protein LOC101845557</fullName>
    </submittedName>
</protein>
<dbReference type="GeneID" id="101845557"/>